<protein>
    <submittedName>
        <fullName evidence="2">Uncharacterized protein</fullName>
    </submittedName>
</protein>
<feature type="region of interest" description="Disordered" evidence="1">
    <location>
        <begin position="108"/>
        <end position="129"/>
    </location>
</feature>
<accession>A0A7M5XJY0</accession>
<reference evidence="2" key="1">
    <citation type="submission" date="2021-01" db="UniProtKB">
        <authorList>
            <consortium name="EnsemblMetazoa"/>
        </authorList>
    </citation>
    <scope>IDENTIFICATION</scope>
</reference>
<evidence type="ECO:0000313" key="2">
    <source>
        <dbReference type="EnsemblMetazoa" id="CLYHEMP024542.1"/>
    </source>
</evidence>
<proteinExistence type="predicted"/>
<name>A0A7M5XJY0_9CNID</name>
<dbReference type="Proteomes" id="UP000594262">
    <property type="component" value="Unplaced"/>
</dbReference>
<keyword evidence="3" id="KW-1185">Reference proteome</keyword>
<evidence type="ECO:0000256" key="1">
    <source>
        <dbReference type="SAM" id="MobiDB-lite"/>
    </source>
</evidence>
<feature type="compositionally biased region" description="Polar residues" evidence="1">
    <location>
        <begin position="114"/>
        <end position="129"/>
    </location>
</feature>
<organism evidence="2 3">
    <name type="scientific">Clytia hemisphaerica</name>
    <dbReference type="NCBI Taxonomy" id="252671"/>
    <lineage>
        <taxon>Eukaryota</taxon>
        <taxon>Metazoa</taxon>
        <taxon>Cnidaria</taxon>
        <taxon>Hydrozoa</taxon>
        <taxon>Hydroidolina</taxon>
        <taxon>Leptothecata</taxon>
        <taxon>Obeliida</taxon>
        <taxon>Clytiidae</taxon>
        <taxon>Clytia</taxon>
    </lineage>
</organism>
<evidence type="ECO:0000313" key="3">
    <source>
        <dbReference type="Proteomes" id="UP000594262"/>
    </source>
</evidence>
<dbReference type="EnsemblMetazoa" id="CLYHEMT024542.1">
    <property type="protein sequence ID" value="CLYHEMP024542.1"/>
    <property type="gene ID" value="CLYHEMG024542"/>
</dbReference>
<sequence>MTSLHTPDIILPTSELNSIHETSFDDEQIECNRNRYDSLSSSDEEDFLSAKIAENTISQNIDITTKNTENVSNKIPKTNRNRKRVTLSGCRKVSMDGWVDINENVIEEQDETNENQTSEYGVSPKNSPKISYAANQRRTFGARRSFSTDGWVDQDIKDLADSKRFVYLSHSKVSFQRYINLW</sequence>
<dbReference type="AlphaFoldDB" id="A0A7M5XJY0"/>